<dbReference type="PROSITE" id="PS51192">
    <property type="entry name" value="HELICASE_ATP_BIND_1"/>
    <property type="match status" value="1"/>
</dbReference>
<comment type="function">
    <text evidence="5">RNA helicase.</text>
</comment>
<organism evidence="10">
    <name type="scientific">Chaetoceros debilis</name>
    <dbReference type="NCBI Taxonomy" id="122233"/>
    <lineage>
        <taxon>Eukaryota</taxon>
        <taxon>Sar</taxon>
        <taxon>Stramenopiles</taxon>
        <taxon>Ochrophyta</taxon>
        <taxon>Bacillariophyta</taxon>
        <taxon>Coscinodiscophyceae</taxon>
        <taxon>Chaetocerotophycidae</taxon>
        <taxon>Chaetocerotales</taxon>
        <taxon>Chaetocerotaceae</taxon>
        <taxon>Chaetoceros</taxon>
    </lineage>
</organism>
<evidence type="ECO:0000256" key="7">
    <source>
        <dbReference type="SAM" id="SignalP"/>
    </source>
</evidence>
<keyword evidence="4 5" id="KW-0694">RNA-binding</keyword>
<dbReference type="GO" id="GO:0016787">
    <property type="term" value="F:hydrolase activity"/>
    <property type="evidence" value="ECO:0007669"/>
    <property type="project" value="UniProtKB-KW"/>
</dbReference>
<feature type="domain" description="Helicase ATP-binding" evidence="8">
    <location>
        <begin position="90"/>
        <end position="333"/>
    </location>
</feature>
<evidence type="ECO:0000256" key="3">
    <source>
        <dbReference type="ARBA" id="ARBA00022840"/>
    </source>
</evidence>
<keyword evidence="7" id="KW-0732">Signal</keyword>
<feature type="region of interest" description="Disordered" evidence="6">
    <location>
        <begin position="231"/>
        <end position="279"/>
    </location>
</feature>
<dbReference type="PROSITE" id="PS51194">
    <property type="entry name" value="HELICASE_CTER"/>
    <property type="match status" value="1"/>
</dbReference>
<evidence type="ECO:0000259" key="9">
    <source>
        <dbReference type="PROSITE" id="PS51194"/>
    </source>
</evidence>
<feature type="domain" description="Helicase C-terminal" evidence="9">
    <location>
        <begin position="439"/>
        <end position="610"/>
    </location>
</feature>
<keyword evidence="3 5" id="KW-0067">ATP-binding</keyword>
<dbReference type="InterPro" id="IPR014001">
    <property type="entry name" value="Helicase_ATP-bd"/>
</dbReference>
<dbReference type="EMBL" id="HBIO01023500">
    <property type="protein sequence ID" value="CAE0473203.1"/>
    <property type="molecule type" value="Transcribed_RNA"/>
</dbReference>
<gene>
    <name evidence="10" type="ORF">CDEB00056_LOCUS18056</name>
</gene>
<dbReference type="EC" id="3.6.4.13" evidence="5"/>
<dbReference type="GO" id="GO:0005524">
    <property type="term" value="F:ATP binding"/>
    <property type="evidence" value="ECO:0007669"/>
    <property type="project" value="UniProtKB-UniRule"/>
</dbReference>
<reference evidence="10" key="1">
    <citation type="submission" date="2021-01" db="EMBL/GenBank/DDBJ databases">
        <authorList>
            <person name="Corre E."/>
            <person name="Pelletier E."/>
            <person name="Niang G."/>
            <person name="Scheremetjew M."/>
            <person name="Finn R."/>
            <person name="Kale V."/>
            <person name="Holt S."/>
            <person name="Cochrane G."/>
            <person name="Meng A."/>
            <person name="Brown T."/>
            <person name="Cohen L."/>
        </authorList>
    </citation>
    <scope>NUCLEOTIDE SEQUENCE</scope>
    <source>
        <strain evidence="10">MM31A-1</strain>
    </source>
</reference>
<dbReference type="AlphaFoldDB" id="A0A7S3QCH1"/>
<keyword evidence="2 5" id="KW-0378">Hydrolase</keyword>
<feature type="signal peptide" evidence="7">
    <location>
        <begin position="1"/>
        <end position="29"/>
    </location>
</feature>
<dbReference type="Pfam" id="PF00271">
    <property type="entry name" value="Helicase_C"/>
    <property type="match status" value="1"/>
</dbReference>
<evidence type="ECO:0000256" key="4">
    <source>
        <dbReference type="ARBA" id="ARBA00022884"/>
    </source>
</evidence>
<protein>
    <recommendedName>
        <fullName evidence="5">ATP-dependent RNA helicase</fullName>
        <ecNumber evidence="5">3.6.4.13</ecNumber>
    </recommendedName>
</protein>
<dbReference type="InterPro" id="IPR027417">
    <property type="entry name" value="P-loop_NTPase"/>
</dbReference>
<dbReference type="InterPro" id="IPR001650">
    <property type="entry name" value="Helicase_C-like"/>
</dbReference>
<dbReference type="Gene3D" id="3.40.50.300">
    <property type="entry name" value="P-loop containing nucleotide triphosphate hydrolases"/>
    <property type="match status" value="2"/>
</dbReference>
<dbReference type="SMART" id="SM00490">
    <property type="entry name" value="HELICc"/>
    <property type="match status" value="1"/>
</dbReference>
<dbReference type="Pfam" id="PF00270">
    <property type="entry name" value="DEAD"/>
    <property type="match status" value="1"/>
</dbReference>
<feature type="compositionally biased region" description="Basic residues" evidence="6">
    <location>
        <begin position="457"/>
        <end position="468"/>
    </location>
</feature>
<evidence type="ECO:0000256" key="5">
    <source>
        <dbReference type="RuleBase" id="RU365068"/>
    </source>
</evidence>
<dbReference type="InterPro" id="IPR011545">
    <property type="entry name" value="DEAD/DEAH_box_helicase_dom"/>
</dbReference>
<dbReference type="SMART" id="SM00487">
    <property type="entry name" value="DEXDc"/>
    <property type="match status" value="1"/>
</dbReference>
<evidence type="ECO:0000259" key="8">
    <source>
        <dbReference type="PROSITE" id="PS51192"/>
    </source>
</evidence>
<proteinExistence type="inferred from homology"/>
<keyword evidence="1 5" id="KW-0547">Nucleotide-binding</keyword>
<evidence type="ECO:0000256" key="2">
    <source>
        <dbReference type="ARBA" id="ARBA00022801"/>
    </source>
</evidence>
<name>A0A7S3QCH1_9STRA</name>
<feature type="region of interest" description="Disordered" evidence="6">
    <location>
        <begin position="442"/>
        <end position="470"/>
    </location>
</feature>
<dbReference type="GO" id="GO:0003723">
    <property type="term" value="F:RNA binding"/>
    <property type="evidence" value="ECO:0007669"/>
    <property type="project" value="UniProtKB-UniRule"/>
</dbReference>
<dbReference type="SUPFAM" id="SSF52540">
    <property type="entry name" value="P-loop containing nucleoside triphosphate hydrolases"/>
    <property type="match status" value="1"/>
</dbReference>
<dbReference type="PANTHER" id="PTHR24031">
    <property type="entry name" value="RNA HELICASE"/>
    <property type="match status" value="1"/>
</dbReference>
<comment type="catalytic activity">
    <reaction evidence="5">
        <text>ATP + H2O = ADP + phosphate + H(+)</text>
        <dbReference type="Rhea" id="RHEA:13065"/>
        <dbReference type="ChEBI" id="CHEBI:15377"/>
        <dbReference type="ChEBI" id="CHEBI:15378"/>
        <dbReference type="ChEBI" id="CHEBI:30616"/>
        <dbReference type="ChEBI" id="CHEBI:43474"/>
        <dbReference type="ChEBI" id="CHEBI:456216"/>
        <dbReference type="EC" id="3.6.4.13"/>
    </reaction>
</comment>
<evidence type="ECO:0000256" key="1">
    <source>
        <dbReference type="ARBA" id="ARBA00022741"/>
    </source>
</evidence>
<feature type="chain" id="PRO_5031135289" description="ATP-dependent RNA helicase" evidence="7">
    <location>
        <begin position="30"/>
        <end position="610"/>
    </location>
</feature>
<comment type="domain">
    <text evidence="5">The Q motif is unique to and characteristic of the DEAD box family of RNA helicases and controls ATP binding and hydrolysis.</text>
</comment>
<dbReference type="GO" id="GO:0003724">
    <property type="term" value="F:RNA helicase activity"/>
    <property type="evidence" value="ECO:0007669"/>
    <property type="project" value="UniProtKB-EC"/>
</dbReference>
<keyword evidence="5" id="KW-0347">Helicase</keyword>
<comment type="similarity">
    <text evidence="5">Belongs to the DEAD box helicase family.</text>
</comment>
<evidence type="ECO:0000313" key="10">
    <source>
        <dbReference type="EMBL" id="CAE0473203.1"/>
    </source>
</evidence>
<sequence length="610" mass="64464">MRFPSAFMKGSLYIVALSTLAINTHVTTAFAPSVSKQSVTRLFSATAANDEVHDVIADKNPKLTALFPSLSVPLEKLGFSTPTPIQSASATRALSSENLLLIAPTGSGKTLAYLLPALQKAITTGSTVLVVAPTRELSVQLMRDATSILSNLNDDDDEDMEVLLAVKGVDIPSTEMLNKATILIGTPPQVVQVLTQVQGGLEFIAGDVLSSVILDEVDILLPNAPKRLRTALDGTDKDRKKKGNFKKSNTPQDERRRQEQKRKLNAAKRNGVEMSSSNKQIVGPTDTILKLIASRYSAGGDAVTPYQVIAGSATASRRTLDRLNKALYDAANEASGTVEVVWSGNVKSCRPDVVIGEEPVENAGDADDGGGGEQHTIRAVTVPQQVKHQYIAMSKDSASSPMAVLTAVAKAAKALQPQTALVFLCGEFGKSVMTQKAEPAKAKAVRVPSGRTQKNTQSRKKASLKNKKLAAAAASRAKNTPAGFSARQVCSALVKLGVDAMPLHVALGLELNAKDDDEDAEIPPFLVTFEGSARGLHIDNVDTVFLVGRPASAASYLHLAGRVGRASTTANGDVAICPGTVVSLCTVGSAKELTKWTKQVGGTELEELIL</sequence>
<evidence type="ECO:0000256" key="6">
    <source>
        <dbReference type="SAM" id="MobiDB-lite"/>
    </source>
</evidence>
<accession>A0A7S3QCH1</accession>